<comment type="caution">
    <text evidence="7">The sequence shown here is derived from an EMBL/GenBank/DDBJ whole genome shotgun (WGS) entry which is preliminary data.</text>
</comment>
<organism evidence="7 8">
    <name type="scientific">Cytobacillus oceanisediminis</name>
    <dbReference type="NCBI Taxonomy" id="665099"/>
    <lineage>
        <taxon>Bacteria</taxon>
        <taxon>Bacillati</taxon>
        <taxon>Bacillota</taxon>
        <taxon>Bacilli</taxon>
        <taxon>Bacillales</taxon>
        <taxon>Bacillaceae</taxon>
        <taxon>Cytobacillus</taxon>
    </lineage>
</organism>
<feature type="transmembrane region" description="Helical" evidence="5">
    <location>
        <begin position="413"/>
        <end position="431"/>
    </location>
</feature>
<gene>
    <name evidence="7" type="ORF">DFO73_116105</name>
</gene>
<evidence type="ECO:0000313" key="7">
    <source>
        <dbReference type="EMBL" id="PWW20290.1"/>
    </source>
</evidence>
<evidence type="ECO:0000313" key="8">
    <source>
        <dbReference type="Proteomes" id="UP000247150"/>
    </source>
</evidence>
<keyword evidence="3 5" id="KW-1133">Transmembrane helix</keyword>
<feature type="transmembrane region" description="Helical" evidence="5">
    <location>
        <begin position="356"/>
        <end position="377"/>
    </location>
</feature>
<dbReference type="PANTHER" id="PTHR42770:SF8">
    <property type="entry name" value="PUTRESCINE IMPORTER PUUP"/>
    <property type="match status" value="1"/>
</dbReference>
<feature type="transmembrane region" description="Helical" evidence="5">
    <location>
        <begin position="89"/>
        <end position="114"/>
    </location>
</feature>
<protein>
    <submittedName>
        <fullName evidence="7">Amino acid/polyamine/organocation transporter (APC superfamily)</fullName>
    </submittedName>
</protein>
<evidence type="ECO:0000256" key="3">
    <source>
        <dbReference type="ARBA" id="ARBA00022989"/>
    </source>
</evidence>
<feature type="transmembrane region" description="Helical" evidence="5">
    <location>
        <begin position="267"/>
        <end position="286"/>
    </location>
</feature>
<dbReference type="AlphaFoldDB" id="A0A2V2ZQ68"/>
<dbReference type="Pfam" id="PF00324">
    <property type="entry name" value="AA_permease"/>
    <property type="match status" value="1"/>
</dbReference>
<dbReference type="Proteomes" id="UP000247150">
    <property type="component" value="Unassembled WGS sequence"/>
</dbReference>
<evidence type="ECO:0000256" key="2">
    <source>
        <dbReference type="ARBA" id="ARBA00022692"/>
    </source>
</evidence>
<feature type="transmembrane region" description="Helical" evidence="5">
    <location>
        <begin position="154"/>
        <end position="174"/>
    </location>
</feature>
<name>A0A2V2ZQ68_9BACI</name>
<dbReference type="OrthoDB" id="9804700at2"/>
<reference evidence="7 8" key="1">
    <citation type="submission" date="2018-05" db="EMBL/GenBank/DDBJ databases">
        <title>Freshwater and sediment microbial communities from various areas in North America, analyzing microbe dynamics in response to fracking.</title>
        <authorList>
            <person name="Lamendella R."/>
        </authorList>
    </citation>
    <scope>NUCLEOTIDE SEQUENCE [LARGE SCALE GENOMIC DNA]</scope>
    <source>
        <strain evidence="7 8">15_TX</strain>
    </source>
</reference>
<dbReference type="RefSeq" id="WP_110067180.1">
    <property type="nucleotide sequence ID" value="NZ_QGTW01000016.1"/>
</dbReference>
<dbReference type="GO" id="GO:0016020">
    <property type="term" value="C:membrane"/>
    <property type="evidence" value="ECO:0007669"/>
    <property type="project" value="UniProtKB-SubCell"/>
</dbReference>
<feature type="transmembrane region" description="Helical" evidence="5">
    <location>
        <begin position="126"/>
        <end position="148"/>
    </location>
</feature>
<evidence type="ECO:0000259" key="6">
    <source>
        <dbReference type="Pfam" id="PF00324"/>
    </source>
</evidence>
<feature type="transmembrane region" description="Helical" evidence="5">
    <location>
        <begin position="195"/>
        <end position="212"/>
    </location>
</feature>
<dbReference type="GO" id="GO:0055085">
    <property type="term" value="P:transmembrane transport"/>
    <property type="evidence" value="ECO:0007669"/>
    <property type="project" value="InterPro"/>
</dbReference>
<accession>A0A2V2ZQ68</accession>
<feature type="transmembrane region" description="Helical" evidence="5">
    <location>
        <begin position="232"/>
        <end position="255"/>
    </location>
</feature>
<dbReference type="Gene3D" id="1.20.1740.10">
    <property type="entry name" value="Amino acid/polyamine transporter I"/>
    <property type="match status" value="1"/>
</dbReference>
<comment type="subcellular location">
    <subcellularLocation>
        <location evidence="1">Membrane</location>
        <topology evidence="1">Multi-pass membrane protein</topology>
    </subcellularLocation>
</comment>
<feature type="domain" description="Amino acid permease/ SLC12A" evidence="6">
    <location>
        <begin position="18"/>
        <end position="407"/>
    </location>
</feature>
<feature type="transmembrane region" description="Helical" evidence="5">
    <location>
        <begin position="17"/>
        <end position="38"/>
    </location>
</feature>
<keyword evidence="2 5" id="KW-0812">Transmembrane</keyword>
<dbReference type="EMBL" id="QGTW01000016">
    <property type="protein sequence ID" value="PWW20290.1"/>
    <property type="molecule type" value="Genomic_DNA"/>
</dbReference>
<dbReference type="PIRSF" id="PIRSF006060">
    <property type="entry name" value="AA_transporter"/>
    <property type="match status" value="1"/>
</dbReference>
<evidence type="ECO:0000256" key="4">
    <source>
        <dbReference type="ARBA" id="ARBA00023136"/>
    </source>
</evidence>
<dbReference type="InterPro" id="IPR004841">
    <property type="entry name" value="AA-permease/SLC12A_dom"/>
</dbReference>
<sequence length="448" mass="49469">MSNTSSPTLKRSLSLKYVVFFGLAFMAPTTMFSTYGVAVQSTNGMISTAYIVALMVMLFTAYSYAQMVKAFPNAGAAYTFTQKSLSPHIGFLVGWTLLLDYVFSPMISALLLGIAMKAYFPSIPMFIWIIIFIVTITIVNILGIKVAAKFNAALLFLQFGTLALFITFSIKGLINGMGAGTLFSIFPFINSNVNMSDFMSVMPLLCFSFLGFDAATTLAEETKNPRKSIPRAIYLITIIGGLYFIIGSYFLQLVWPDYHSFKAPEAAYIDIAMYIAGNFLTSYILAEGIMSSFAAAIASGTSASRILYAMGRERVLPAKIFGYLSPKYRTPVFNILIIGVVALSSIFLNLTTAVSLISFGAFFAFTFVNLSVISYFYFRKKQRSIMGTIRYLIIPLLGASLTGFFWVKLDIHSLLLGGAWLTVGFLYLLNLTKMFRQPPPEIAFEEAQ</sequence>
<proteinExistence type="predicted"/>
<evidence type="ECO:0000256" key="1">
    <source>
        <dbReference type="ARBA" id="ARBA00004141"/>
    </source>
</evidence>
<feature type="transmembrane region" description="Helical" evidence="5">
    <location>
        <begin position="389"/>
        <end position="407"/>
    </location>
</feature>
<feature type="transmembrane region" description="Helical" evidence="5">
    <location>
        <begin position="45"/>
        <end position="65"/>
    </location>
</feature>
<feature type="transmembrane region" description="Helical" evidence="5">
    <location>
        <begin position="332"/>
        <end position="350"/>
    </location>
</feature>
<evidence type="ECO:0000256" key="5">
    <source>
        <dbReference type="SAM" id="Phobius"/>
    </source>
</evidence>
<dbReference type="InterPro" id="IPR050367">
    <property type="entry name" value="APC_superfamily"/>
</dbReference>
<dbReference type="PANTHER" id="PTHR42770">
    <property type="entry name" value="AMINO ACID TRANSPORTER-RELATED"/>
    <property type="match status" value="1"/>
</dbReference>
<keyword evidence="4 5" id="KW-0472">Membrane</keyword>